<keyword evidence="6" id="KW-0963">Cytoplasm</keyword>
<comment type="pathway">
    <text evidence="1">Amino-acid biosynthesis; L-arginine biosynthesis; L-arginine from L-ornithine and carbamoyl phosphate: step 1/3.</text>
</comment>
<dbReference type="Gene3D" id="3.40.50.1370">
    <property type="entry name" value="Aspartate/ornithine carbamoyltransferase"/>
    <property type="match status" value="2"/>
</dbReference>
<dbReference type="EC" id="2.1.3.3" evidence="3 6"/>
<dbReference type="NCBIfam" id="TIGR00658">
    <property type="entry name" value="orni_carb_tr"/>
    <property type="match status" value="1"/>
</dbReference>
<dbReference type="InterPro" id="IPR024904">
    <property type="entry name" value="OTCase_ArgI"/>
</dbReference>
<proteinExistence type="inferred from homology"/>
<feature type="binding site" evidence="6">
    <location>
        <position position="230"/>
    </location>
    <ligand>
        <name>L-ornithine</name>
        <dbReference type="ChEBI" id="CHEBI:46911"/>
    </ligand>
</feature>
<evidence type="ECO:0000313" key="9">
    <source>
        <dbReference type="EMBL" id="CAJ71847.1"/>
    </source>
</evidence>
<comment type="catalytic activity">
    <reaction evidence="5 6">
        <text>carbamoyl phosphate + L-ornithine = L-citrulline + phosphate + H(+)</text>
        <dbReference type="Rhea" id="RHEA:19513"/>
        <dbReference type="ChEBI" id="CHEBI:15378"/>
        <dbReference type="ChEBI" id="CHEBI:43474"/>
        <dbReference type="ChEBI" id="CHEBI:46911"/>
        <dbReference type="ChEBI" id="CHEBI:57743"/>
        <dbReference type="ChEBI" id="CHEBI:58228"/>
        <dbReference type="EC" id="2.1.3.3"/>
    </reaction>
</comment>
<dbReference type="InterPro" id="IPR006131">
    <property type="entry name" value="Asp_carbamoyltransf_Asp/Orn-bd"/>
</dbReference>
<dbReference type="InterPro" id="IPR002292">
    <property type="entry name" value="Orn/put_carbamltrans"/>
</dbReference>
<organism evidence="9">
    <name type="scientific">Kuenenia stuttgartiensis</name>
    <dbReference type="NCBI Taxonomy" id="174633"/>
    <lineage>
        <taxon>Bacteria</taxon>
        <taxon>Pseudomonadati</taxon>
        <taxon>Planctomycetota</taxon>
        <taxon>Candidatus Brocadiia</taxon>
        <taxon>Candidatus Brocadiales</taxon>
        <taxon>Candidatus Brocadiaceae</taxon>
        <taxon>Candidatus Kuenenia</taxon>
    </lineage>
</organism>
<evidence type="ECO:0000259" key="7">
    <source>
        <dbReference type="Pfam" id="PF00185"/>
    </source>
</evidence>
<evidence type="ECO:0000256" key="1">
    <source>
        <dbReference type="ARBA" id="ARBA00004975"/>
    </source>
</evidence>
<protein>
    <recommendedName>
        <fullName evidence="3 6">Ornithine carbamoyltransferase</fullName>
        <shortName evidence="6">OTCase</shortName>
        <ecNumber evidence="3 6">2.1.3.3</ecNumber>
    </recommendedName>
</protein>
<feature type="domain" description="Aspartate/ornithine carbamoyltransferase carbamoyl-P binding" evidence="8">
    <location>
        <begin position="9"/>
        <end position="149"/>
    </location>
</feature>
<name>Q1PXA2_KUEST</name>
<gene>
    <name evidence="9" type="primary">argF</name>
    <name evidence="9" type="ORF">kustc1102</name>
</gene>
<dbReference type="PRINTS" id="PR00100">
    <property type="entry name" value="AOTCASE"/>
</dbReference>
<dbReference type="InterPro" id="IPR006130">
    <property type="entry name" value="Asp/Orn_carbamoylTrfase"/>
</dbReference>
<evidence type="ECO:0000256" key="6">
    <source>
        <dbReference type="HAMAP-Rule" id="MF_01109"/>
    </source>
</evidence>
<evidence type="ECO:0000256" key="4">
    <source>
        <dbReference type="ARBA" id="ARBA00022679"/>
    </source>
</evidence>
<feature type="domain" description="Aspartate/ornithine carbamoyltransferase Asp/Orn-binding" evidence="7">
    <location>
        <begin position="156"/>
        <end position="308"/>
    </location>
</feature>
<dbReference type="EMBL" id="CT573073">
    <property type="protein sequence ID" value="CAJ71847.1"/>
    <property type="molecule type" value="Genomic_DNA"/>
</dbReference>
<evidence type="ECO:0000256" key="2">
    <source>
        <dbReference type="ARBA" id="ARBA00007805"/>
    </source>
</evidence>
<dbReference type="InterPro" id="IPR006132">
    <property type="entry name" value="Asp/Orn_carbamoyltranf_P-bd"/>
</dbReference>
<dbReference type="GO" id="GO:0005737">
    <property type="term" value="C:cytoplasm"/>
    <property type="evidence" value="ECO:0007669"/>
    <property type="project" value="UniProtKB-SubCell"/>
</dbReference>
<feature type="binding site" evidence="6">
    <location>
        <position position="167"/>
    </location>
    <ligand>
        <name>L-ornithine</name>
        <dbReference type="ChEBI" id="CHEBI:46911"/>
    </ligand>
</feature>
<dbReference type="GO" id="GO:0004585">
    <property type="term" value="F:ornithine carbamoyltransferase activity"/>
    <property type="evidence" value="ECO:0007669"/>
    <property type="project" value="UniProtKB-UniRule"/>
</dbReference>
<dbReference type="GO" id="GO:0042450">
    <property type="term" value="P:L-arginine biosynthetic process via ornithine"/>
    <property type="evidence" value="ECO:0007669"/>
    <property type="project" value="UniProtKB-UniRule"/>
</dbReference>
<feature type="binding site" evidence="6">
    <location>
        <begin position="234"/>
        <end position="235"/>
    </location>
    <ligand>
        <name>L-ornithine</name>
        <dbReference type="ChEBI" id="CHEBI:46911"/>
    </ligand>
</feature>
<feature type="binding site" evidence="6">
    <location>
        <position position="109"/>
    </location>
    <ligand>
        <name>carbamoyl phosphate</name>
        <dbReference type="ChEBI" id="CHEBI:58228"/>
    </ligand>
</feature>
<dbReference type="Pfam" id="PF00185">
    <property type="entry name" value="OTCace"/>
    <property type="match status" value="1"/>
</dbReference>
<dbReference type="FunFam" id="3.40.50.1370:FF:000008">
    <property type="entry name" value="Ornithine carbamoyltransferase"/>
    <property type="match status" value="1"/>
</dbReference>
<comment type="caution">
    <text evidence="6">Lacks conserved residue(s) required for the propagation of feature annotation.</text>
</comment>
<feature type="binding site" evidence="6">
    <location>
        <begin position="136"/>
        <end position="139"/>
    </location>
    <ligand>
        <name>carbamoyl phosphate</name>
        <dbReference type="ChEBI" id="CHEBI:58228"/>
    </ligand>
</feature>
<dbReference type="PANTHER" id="PTHR45753:SF3">
    <property type="entry name" value="ORNITHINE TRANSCARBAMYLASE, MITOCHONDRIAL"/>
    <property type="match status" value="1"/>
</dbReference>
<feature type="binding site" evidence="6">
    <location>
        <position position="298"/>
    </location>
    <ligand>
        <name>carbamoyl phosphate</name>
        <dbReference type="ChEBI" id="CHEBI:58228"/>
    </ligand>
</feature>
<dbReference type="Pfam" id="PF02729">
    <property type="entry name" value="OTCace_N"/>
    <property type="match status" value="1"/>
</dbReference>
<dbReference type="PRINTS" id="PR00102">
    <property type="entry name" value="OTCASE"/>
</dbReference>
<dbReference type="HAMAP" id="MF_01109">
    <property type="entry name" value="OTCase"/>
    <property type="match status" value="1"/>
</dbReference>
<keyword evidence="4 6" id="KW-0808">Transferase</keyword>
<dbReference type="SUPFAM" id="SSF53671">
    <property type="entry name" value="Aspartate/ornithine carbamoyltransferase"/>
    <property type="match status" value="1"/>
</dbReference>
<reference evidence="9" key="2">
    <citation type="submission" date="2006-01" db="EMBL/GenBank/DDBJ databases">
        <authorList>
            <person name="Genoscope"/>
        </authorList>
    </citation>
    <scope>NUCLEOTIDE SEQUENCE</scope>
</reference>
<dbReference type="GO" id="GO:0019240">
    <property type="term" value="P:citrulline biosynthetic process"/>
    <property type="evidence" value="ECO:0007669"/>
    <property type="project" value="TreeGrafter"/>
</dbReference>
<feature type="binding site" evidence="6">
    <location>
        <position position="85"/>
    </location>
    <ligand>
        <name>carbamoyl phosphate</name>
        <dbReference type="ChEBI" id="CHEBI:58228"/>
    </ligand>
</feature>
<evidence type="ECO:0000256" key="3">
    <source>
        <dbReference type="ARBA" id="ARBA00013007"/>
    </source>
</evidence>
<feature type="binding site" evidence="6">
    <location>
        <begin position="270"/>
        <end position="271"/>
    </location>
    <ligand>
        <name>carbamoyl phosphate</name>
        <dbReference type="ChEBI" id="CHEBI:58228"/>
    </ligand>
</feature>
<dbReference type="InterPro" id="IPR036901">
    <property type="entry name" value="Asp/Orn_carbamoylTrfase_sf"/>
</dbReference>
<dbReference type="AlphaFoldDB" id="Q1PXA2"/>
<comment type="similarity">
    <text evidence="2 6">Belongs to the aspartate/ornithine carbamoyltransferase superfamily. OTCase family.</text>
</comment>
<dbReference type="GO" id="GO:0016597">
    <property type="term" value="F:amino acid binding"/>
    <property type="evidence" value="ECO:0007669"/>
    <property type="project" value="InterPro"/>
</dbReference>
<sequence>MSKYFMKNKDLISIADLSRPEIEEIFQVTKELKDLHIKGVEEKCLSGRILGLIFEKSSMRTRVSLEVAIVQLGGYAIYQTQTEINLGKREAIKDVAKVLSRYLNGIAIRTFGHDTVLELAKYATIPVINALTDLYHPCQALTDVYTILEKFKTLENIKIVFIGDGNNVAKSLAQTCIKLGIDFHIASPKGYEFDADFISELKHMANGKNLLHLYRNPEEAAENANVIYTDTWTSMGQEAEAEIRRQAFENYQVNAALLKKCADNVKVMHCLPAHRGEEITDEVIDGKCSVVYDQAENRLHVEKAILKLLLVR</sequence>
<comment type="subcellular location">
    <subcellularLocation>
        <location evidence="6">Cytoplasm</location>
    </subcellularLocation>
</comment>
<accession>Q1PXA2</accession>
<dbReference type="PANTHER" id="PTHR45753">
    <property type="entry name" value="ORNITHINE CARBAMOYLTRANSFERASE, MITOCHONDRIAL"/>
    <property type="match status" value="1"/>
</dbReference>
<dbReference type="NCBIfam" id="NF001986">
    <property type="entry name" value="PRK00779.1"/>
    <property type="match status" value="1"/>
</dbReference>
<evidence type="ECO:0000256" key="5">
    <source>
        <dbReference type="ARBA" id="ARBA00048772"/>
    </source>
</evidence>
<evidence type="ECO:0000259" key="8">
    <source>
        <dbReference type="Pfam" id="PF02729"/>
    </source>
</evidence>
<reference evidence="9" key="1">
    <citation type="journal article" date="2006" name="Nature">
        <title>Deciphering the evolution and metabolism of an anammox bacterium from a community genome.</title>
        <authorList>
            <person name="Strous M."/>
            <person name="Pelletier E."/>
            <person name="Mangenot S."/>
            <person name="Rattei T."/>
            <person name="Lehner A."/>
            <person name="Taylor M.W."/>
            <person name="Horn M."/>
            <person name="Daims H."/>
            <person name="Bartol-Mavel D."/>
            <person name="Wincker P."/>
            <person name="Barbe V."/>
            <person name="Fonknechten N."/>
            <person name="Vallenet D."/>
            <person name="Segurens B."/>
            <person name="Schenowitz-Truong C."/>
            <person name="Medigue C."/>
            <person name="Collingro A."/>
            <person name="Snel B."/>
            <person name="Dutilh B.E."/>
            <person name="OpDenCamp H.J.M."/>
            <person name="vanDerDrift C."/>
            <person name="Cirpus I."/>
            <person name="vanDePas-Schoonen K.T."/>
            <person name="Harhangi H.R."/>
            <person name="vanNiftrik L."/>
            <person name="Schmid M."/>
            <person name="Keltjens J."/>
            <person name="vanDeVossenberg J."/>
            <person name="Kartal B."/>
            <person name="Meier H."/>
            <person name="Frishman D."/>
            <person name="Huynen M.A."/>
            <person name="Mewes H."/>
            <person name="Weissenbach J."/>
            <person name="Jetten M.S.M."/>
            <person name="Wagner M."/>
            <person name="LePaslier D."/>
        </authorList>
    </citation>
    <scope>NUCLEOTIDE SEQUENCE</scope>
</reference>